<dbReference type="InterPro" id="IPR021775">
    <property type="entry name" value="DUF3339"/>
</dbReference>
<accession>A0A6C0IEG3</accession>
<dbReference type="EMBL" id="MN740165">
    <property type="protein sequence ID" value="QHT91262.1"/>
    <property type="molecule type" value="Genomic_DNA"/>
</dbReference>
<evidence type="ECO:0000313" key="1">
    <source>
        <dbReference type="EMBL" id="QHT91262.1"/>
    </source>
</evidence>
<reference evidence="1" key="1">
    <citation type="journal article" date="2020" name="Nature">
        <title>Giant virus diversity and host interactions through global metagenomics.</title>
        <authorList>
            <person name="Schulz F."/>
            <person name="Roux S."/>
            <person name="Paez-Espino D."/>
            <person name="Jungbluth S."/>
            <person name="Walsh D.A."/>
            <person name="Denef V.J."/>
            <person name="McMahon K.D."/>
            <person name="Konstantinidis K.T."/>
            <person name="Eloe-Fadrosh E.A."/>
            <person name="Kyrpides N.C."/>
            <person name="Woyke T."/>
        </authorList>
    </citation>
    <scope>NUCLEOTIDE SEQUENCE</scope>
    <source>
        <strain evidence="1">GVMAG-M-3300023184-77</strain>
    </source>
</reference>
<protein>
    <submittedName>
        <fullName evidence="1">Uncharacterized protein</fullName>
    </submittedName>
</protein>
<organism evidence="1">
    <name type="scientific">viral metagenome</name>
    <dbReference type="NCBI Taxonomy" id="1070528"/>
    <lineage>
        <taxon>unclassified sequences</taxon>
        <taxon>metagenomes</taxon>
        <taxon>organismal metagenomes</taxon>
    </lineage>
</organism>
<sequence length="73" mass="8037">MLVLLTLFFILLQPGLIITATGISSGKYLASNQTSTLDVLIHSVVFFTINKMIDTNFIGLGFFKDIEKQILGT</sequence>
<dbReference type="Pfam" id="PF11820">
    <property type="entry name" value="DUF3339"/>
    <property type="match status" value="1"/>
</dbReference>
<name>A0A6C0IEG3_9ZZZZ</name>
<dbReference type="AlphaFoldDB" id="A0A6C0IEG3"/>
<proteinExistence type="predicted"/>